<feature type="transmembrane region" description="Helical" evidence="6">
    <location>
        <begin position="694"/>
        <end position="716"/>
    </location>
</feature>
<evidence type="ECO:0000256" key="4">
    <source>
        <dbReference type="ARBA" id="ARBA00022989"/>
    </source>
</evidence>
<dbReference type="Proteomes" id="UP000315440">
    <property type="component" value="Unassembled WGS sequence"/>
</dbReference>
<feature type="domain" description="ABC3 transporter permease C-terminal" evidence="7">
    <location>
        <begin position="1003"/>
        <end position="1111"/>
    </location>
</feature>
<evidence type="ECO:0000259" key="8">
    <source>
        <dbReference type="Pfam" id="PF12704"/>
    </source>
</evidence>
<dbReference type="PANTHER" id="PTHR43738:SF2">
    <property type="entry name" value="ABC TRANSPORTER PERMEASE"/>
    <property type="match status" value="1"/>
</dbReference>
<evidence type="ECO:0000313" key="10">
    <source>
        <dbReference type="Proteomes" id="UP000315440"/>
    </source>
</evidence>
<evidence type="ECO:0000256" key="6">
    <source>
        <dbReference type="SAM" id="Phobius"/>
    </source>
</evidence>
<dbReference type="RefSeq" id="WP_197525767.1">
    <property type="nucleotide sequence ID" value="NZ_SJPQ01000003.1"/>
</dbReference>
<dbReference type="InterPro" id="IPR003838">
    <property type="entry name" value="ABC3_permease_C"/>
</dbReference>
<feature type="transmembrane region" description="Helical" evidence="6">
    <location>
        <begin position="613"/>
        <end position="633"/>
    </location>
</feature>
<feature type="transmembrane region" description="Helical" evidence="6">
    <location>
        <begin position="570"/>
        <end position="593"/>
    </location>
</feature>
<dbReference type="Pfam" id="PF02687">
    <property type="entry name" value="FtsX"/>
    <property type="match status" value="2"/>
</dbReference>
<feature type="transmembrane region" description="Helical" evidence="6">
    <location>
        <begin position="1053"/>
        <end position="1073"/>
    </location>
</feature>
<evidence type="ECO:0000256" key="2">
    <source>
        <dbReference type="ARBA" id="ARBA00022475"/>
    </source>
</evidence>
<feature type="transmembrane region" description="Helical" evidence="6">
    <location>
        <begin position="1085"/>
        <end position="1108"/>
    </location>
</feature>
<proteinExistence type="predicted"/>
<comment type="subcellular location">
    <subcellularLocation>
        <location evidence="1">Cell membrane</location>
        <topology evidence="1">Multi-pass membrane protein</topology>
    </subcellularLocation>
</comment>
<feature type="transmembrane region" description="Helical" evidence="6">
    <location>
        <begin position="668"/>
        <end position="688"/>
    </location>
</feature>
<evidence type="ECO:0000313" key="9">
    <source>
        <dbReference type="EMBL" id="TWT87287.1"/>
    </source>
</evidence>
<name>A0A5C5ZJR7_9BACT</name>
<evidence type="ECO:0000256" key="1">
    <source>
        <dbReference type="ARBA" id="ARBA00004651"/>
    </source>
</evidence>
<organism evidence="9 10">
    <name type="scientific">Pseudobythopirellula maris</name>
    <dbReference type="NCBI Taxonomy" id="2527991"/>
    <lineage>
        <taxon>Bacteria</taxon>
        <taxon>Pseudomonadati</taxon>
        <taxon>Planctomycetota</taxon>
        <taxon>Planctomycetia</taxon>
        <taxon>Pirellulales</taxon>
        <taxon>Lacipirellulaceae</taxon>
        <taxon>Pseudobythopirellula</taxon>
    </lineage>
</organism>
<keyword evidence="10" id="KW-1185">Reference proteome</keyword>
<dbReference type="InterPro" id="IPR051125">
    <property type="entry name" value="ABC-4/HrtB_transporter"/>
</dbReference>
<evidence type="ECO:0000256" key="5">
    <source>
        <dbReference type="ARBA" id="ARBA00023136"/>
    </source>
</evidence>
<accession>A0A5C5ZJR7</accession>
<keyword evidence="4 6" id="KW-1133">Transmembrane helix</keyword>
<dbReference type="AlphaFoldDB" id="A0A5C5ZJR7"/>
<feature type="domain" description="ABC3 transporter permease C-terminal" evidence="7">
    <location>
        <begin position="521"/>
        <end position="636"/>
    </location>
</feature>
<dbReference type="PANTHER" id="PTHR43738">
    <property type="entry name" value="ABC TRANSPORTER, MEMBRANE PROTEIN"/>
    <property type="match status" value="1"/>
</dbReference>
<reference evidence="9 10" key="1">
    <citation type="submission" date="2019-02" db="EMBL/GenBank/DDBJ databases">
        <title>Deep-cultivation of Planctomycetes and their phenomic and genomic characterization uncovers novel biology.</title>
        <authorList>
            <person name="Wiegand S."/>
            <person name="Jogler M."/>
            <person name="Boedeker C."/>
            <person name="Pinto D."/>
            <person name="Vollmers J."/>
            <person name="Rivas-Marin E."/>
            <person name="Kohn T."/>
            <person name="Peeters S.H."/>
            <person name="Heuer A."/>
            <person name="Rast P."/>
            <person name="Oberbeckmann S."/>
            <person name="Bunk B."/>
            <person name="Jeske O."/>
            <person name="Meyerdierks A."/>
            <person name="Storesund J.E."/>
            <person name="Kallscheuer N."/>
            <person name="Luecker S."/>
            <person name="Lage O.M."/>
            <person name="Pohl T."/>
            <person name="Merkel B.J."/>
            <person name="Hornburger P."/>
            <person name="Mueller R.-W."/>
            <person name="Bruemmer F."/>
            <person name="Labrenz M."/>
            <person name="Spormann A.M."/>
            <person name="Op Den Camp H."/>
            <person name="Overmann J."/>
            <person name="Amann R."/>
            <person name="Jetten M.S.M."/>
            <person name="Mascher T."/>
            <person name="Medema M.H."/>
            <person name="Devos D.P."/>
            <person name="Kaster A.-K."/>
            <person name="Ovreas L."/>
            <person name="Rohde M."/>
            <person name="Galperin M.Y."/>
            <person name="Jogler C."/>
        </authorList>
    </citation>
    <scope>NUCLEOTIDE SEQUENCE [LARGE SCALE GENOMIC DNA]</scope>
    <source>
        <strain evidence="9 10">Mal64</strain>
    </source>
</reference>
<dbReference type="Pfam" id="PF12704">
    <property type="entry name" value="MacB_PCD"/>
    <property type="match status" value="1"/>
</dbReference>
<keyword evidence="3 6" id="KW-0812">Transmembrane</keyword>
<keyword evidence="5 6" id="KW-0472">Membrane</keyword>
<keyword evidence="2" id="KW-1003">Cell membrane</keyword>
<dbReference type="InterPro" id="IPR025857">
    <property type="entry name" value="MacB_PCD"/>
</dbReference>
<protein>
    <submittedName>
        <fullName evidence="9">FtsX-like permease family protein</fullName>
    </submittedName>
</protein>
<comment type="caution">
    <text evidence="9">The sequence shown here is derived from an EMBL/GenBank/DDBJ whole genome shotgun (WGS) entry which is preliminary data.</text>
</comment>
<dbReference type="EMBL" id="SJPQ01000003">
    <property type="protein sequence ID" value="TWT87287.1"/>
    <property type="molecule type" value="Genomic_DNA"/>
</dbReference>
<sequence length="1119" mass="118588">MTPWRYALRSLWQFRRSNTAVALGVATAAAVLTGALVVGDSVRGSLRDLTLQRLGRVDHAVVARQPFRAALADELVATEGFDARFDGAAPVLLLQASLTSRQDGQTRRANDVQIVGCDERFWAFDPRGDEQRGQGVRLTPAVAEELGAAAGDEIMLRLPTVEALPADSPLGEKTDTTVGRRMAIDGIIAAEGIARFSLAPTQLAPRTVFLPLERLQELLDQQGKANALLIAAEEPTDQPATVWLEQNLKPQLADYGLSVDTPRAGLLQLESNQLVLPEAVVDAARTVFADSEPQPVVTYLANSILVGDRSTPYSTVAGVDSVAGIGPLLGDDGEPIVLADDQVAINRWTADDLGAAIGDRVTIRYYRPESTHGELVEAEPVTLTLSAIVGLTDAEGEPTAAADPRLTPRLEGVTDAASINDWDLPFELVETIRTQDEDYWDDHSTTPKAFLSHALAERLWTTRWGTDSLLRVASDEPATAAGERLRAAINPKDLGLTPTPVKRQGLAAASGATPFDVLFLLFSMFLIASAVMLITLLFRLAIDSRAREVGLLAAIGFQESTTRHLLLREALVVAAIGSAVGVAAGVGYAWLMLYGLRTVWIDAVVTPFLELHATPRSLAIGLVAGVAIAWLTIRRTLGKVVAAPPRALLAGQSPGATAPTRHATRRGLWLRLVLLAGAIACGVAGAGLRGEAQAGAFFGSGALLLAAVVWSIHALLGRRGPTPAAFGMRHLVLRNISRNPGRTTLSLALTAAASFMILATGAFHLPPTDEGTGGFELVAEAAAPVHFDLGSPEGRLELGFSTKDEALIERFRVFPLRVHDGEDASCLNLYQTTQPRVLGAPPALVERGGFVWADSAAPDGQNPWDLLEAGPDAEGAYPVALDFNTAMYGLKLYGGVGSTLTIRDAADQPVTLRVVGLLKNSMLQGDLLLGEKNFLDLFPETAGSRFFLIESRDSADDRVVGELADLLEDRLSDNGLDAEPARERLAGFLAVQNTYLATFQSLGGLGLVLGAVGLAVAQMRNLSERRGELALMRSAGFTTGKLQWMVRSENVQVLFLGLVAGSLAAAVALAPVALSQGASLPWRSILGLMGAVLLTGTVTGYLASAAALRAPITPALRGD</sequence>
<feature type="transmembrane region" description="Helical" evidence="6">
    <location>
        <begin position="744"/>
        <end position="765"/>
    </location>
</feature>
<feature type="domain" description="MacB-like periplasmic core" evidence="8">
    <location>
        <begin position="22"/>
        <end position="240"/>
    </location>
</feature>
<feature type="transmembrane region" description="Helical" evidence="6">
    <location>
        <begin position="517"/>
        <end position="538"/>
    </location>
</feature>
<gene>
    <name evidence="9" type="ORF">Mal64_28250</name>
</gene>
<evidence type="ECO:0000259" key="7">
    <source>
        <dbReference type="Pfam" id="PF02687"/>
    </source>
</evidence>
<evidence type="ECO:0000256" key="3">
    <source>
        <dbReference type="ARBA" id="ARBA00022692"/>
    </source>
</evidence>
<feature type="transmembrane region" description="Helical" evidence="6">
    <location>
        <begin position="995"/>
        <end position="1017"/>
    </location>
</feature>
<dbReference type="GO" id="GO:0005886">
    <property type="term" value="C:plasma membrane"/>
    <property type="evidence" value="ECO:0007669"/>
    <property type="project" value="UniProtKB-SubCell"/>
</dbReference>